<name>A0A067LLB1_JATCU</name>
<dbReference type="OrthoDB" id="416253at2759"/>
<keyword evidence="3" id="KW-1185">Reference proteome</keyword>
<feature type="region of interest" description="Disordered" evidence="1">
    <location>
        <begin position="40"/>
        <end position="60"/>
    </location>
</feature>
<evidence type="ECO:0000313" key="2">
    <source>
        <dbReference type="EMBL" id="KDP45540.1"/>
    </source>
</evidence>
<accession>A0A067LLB1</accession>
<gene>
    <name evidence="2" type="ORF">JCGZ_18777</name>
</gene>
<reference evidence="2 3" key="1">
    <citation type="journal article" date="2014" name="PLoS ONE">
        <title>Global Analysis of Gene Expression Profiles in Physic Nut (Jatropha curcas L.) Seedlings Exposed to Salt Stress.</title>
        <authorList>
            <person name="Zhang L."/>
            <person name="Zhang C."/>
            <person name="Wu P."/>
            <person name="Chen Y."/>
            <person name="Li M."/>
            <person name="Jiang H."/>
            <person name="Wu G."/>
        </authorList>
    </citation>
    <scope>NUCLEOTIDE SEQUENCE [LARGE SCALE GENOMIC DNA]</scope>
    <source>
        <strain evidence="3">cv. GZQX0401</strain>
        <tissue evidence="2">Young leaves</tissue>
    </source>
</reference>
<organism evidence="2 3">
    <name type="scientific">Jatropha curcas</name>
    <name type="common">Barbados nut</name>
    <dbReference type="NCBI Taxonomy" id="180498"/>
    <lineage>
        <taxon>Eukaryota</taxon>
        <taxon>Viridiplantae</taxon>
        <taxon>Streptophyta</taxon>
        <taxon>Embryophyta</taxon>
        <taxon>Tracheophyta</taxon>
        <taxon>Spermatophyta</taxon>
        <taxon>Magnoliopsida</taxon>
        <taxon>eudicotyledons</taxon>
        <taxon>Gunneridae</taxon>
        <taxon>Pentapetalae</taxon>
        <taxon>rosids</taxon>
        <taxon>fabids</taxon>
        <taxon>Malpighiales</taxon>
        <taxon>Euphorbiaceae</taxon>
        <taxon>Crotonoideae</taxon>
        <taxon>Jatropheae</taxon>
        <taxon>Jatropha</taxon>
    </lineage>
</organism>
<evidence type="ECO:0008006" key="4">
    <source>
        <dbReference type="Google" id="ProtNLM"/>
    </source>
</evidence>
<proteinExistence type="predicted"/>
<dbReference type="EMBL" id="KK914230">
    <property type="protein sequence ID" value="KDP45540.1"/>
    <property type="molecule type" value="Genomic_DNA"/>
</dbReference>
<dbReference type="STRING" id="180498.A0A067LLB1"/>
<dbReference type="AlphaFoldDB" id="A0A067LLB1"/>
<protein>
    <recommendedName>
        <fullName evidence="4">NADP-dependent oxidoreductase domain-containing protein</fullName>
    </recommendedName>
</protein>
<sequence>MSNNFPQLLSVLDYIALLKFFQLKGIHVSAYTPLGVPACSPGTSDSEWGEDEPGTPRISFESSTSVDVLKFNSDVKYRT</sequence>
<evidence type="ECO:0000313" key="3">
    <source>
        <dbReference type="Proteomes" id="UP000027138"/>
    </source>
</evidence>
<evidence type="ECO:0000256" key="1">
    <source>
        <dbReference type="SAM" id="MobiDB-lite"/>
    </source>
</evidence>
<dbReference type="Proteomes" id="UP000027138">
    <property type="component" value="Unassembled WGS sequence"/>
</dbReference>